<feature type="transmembrane region" description="Helical" evidence="6">
    <location>
        <begin position="84"/>
        <end position="104"/>
    </location>
</feature>
<accession>A0A9W7Y2G5</accession>
<evidence type="ECO:0000256" key="2">
    <source>
        <dbReference type="ARBA" id="ARBA00022692"/>
    </source>
</evidence>
<comment type="subcellular location">
    <subcellularLocation>
        <location evidence="1">Membrane</location>
        <topology evidence="1">Multi-pass membrane protein</topology>
    </subcellularLocation>
</comment>
<keyword evidence="8" id="KW-1185">Reference proteome</keyword>
<evidence type="ECO:0000313" key="7">
    <source>
        <dbReference type="EMBL" id="KAJ1725684.1"/>
    </source>
</evidence>
<dbReference type="InterPro" id="IPR018499">
    <property type="entry name" value="Tetraspanin/Peripherin"/>
</dbReference>
<organism evidence="7 8">
    <name type="scientific">Coemansia erecta</name>
    <dbReference type="NCBI Taxonomy" id="147472"/>
    <lineage>
        <taxon>Eukaryota</taxon>
        <taxon>Fungi</taxon>
        <taxon>Fungi incertae sedis</taxon>
        <taxon>Zoopagomycota</taxon>
        <taxon>Kickxellomycotina</taxon>
        <taxon>Kickxellomycetes</taxon>
        <taxon>Kickxellales</taxon>
        <taxon>Kickxellaceae</taxon>
        <taxon>Coemansia</taxon>
    </lineage>
</organism>
<dbReference type="GO" id="GO:0016020">
    <property type="term" value="C:membrane"/>
    <property type="evidence" value="ECO:0007669"/>
    <property type="project" value="UniProtKB-SubCell"/>
</dbReference>
<feature type="transmembrane region" description="Helical" evidence="6">
    <location>
        <begin position="55"/>
        <end position="78"/>
    </location>
</feature>
<evidence type="ECO:0000256" key="3">
    <source>
        <dbReference type="ARBA" id="ARBA00022989"/>
    </source>
</evidence>
<evidence type="ECO:0000256" key="6">
    <source>
        <dbReference type="SAM" id="Phobius"/>
    </source>
</evidence>
<feature type="compositionally biased region" description="Low complexity" evidence="5">
    <location>
        <begin position="280"/>
        <end position="293"/>
    </location>
</feature>
<feature type="compositionally biased region" description="Low complexity" evidence="5">
    <location>
        <begin position="320"/>
        <end position="329"/>
    </location>
</feature>
<sequence length="359" mass="38304">MPYPVLLMRFANYNFTAASLVILLVLGALIGALISASGMYLLSTFLNINLKFERIPILMIALGLMSIYAASIGTSGILHGSQGHMPALCAVVLVILLGEVILMFETSMEPASVDRALYQMWRSQFNSNRRMLLRYESYYGCCGFRNPTDMPSSSNCIGRFSEGEPVLGCMHYMRESVFLQNHQALLLILTAAIAQLMIIGVGYVLYTSVYSTDTTWMVEDFADDVEAGGGVEGAGNGGQGAQVAEAAAEQIEATVTTPAADDMTAHEQEQEQDQTQAPKQTQTDDPAADTDTAVRIAQVKSAADPSVAESADCPDPAGVSESPGSKKGSNSGGGSGSGSVNSQKSQDPWPPRARTNKFK</sequence>
<dbReference type="Proteomes" id="UP001149813">
    <property type="component" value="Unassembled WGS sequence"/>
</dbReference>
<reference evidence="7" key="1">
    <citation type="submission" date="2022-07" db="EMBL/GenBank/DDBJ databases">
        <title>Phylogenomic reconstructions and comparative analyses of Kickxellomycotina fungi.</title>
        <authorList>
            <person name="Reynolds N.K."/>
            <person name="Stajich J.E."/>
            <person name="Barry K."/>
            <person name="Grigoriev I.V."/>
            <person name="Crous P."/>
            <person name="Smith M.E."/>
        </authorList>
    </citation>
    <scope>NUCLEOTIDE SEQUENCE</scope>
    <source>
        <strain evidence="7">NBRC 32514</strain>
    </source>
</reference>
<dbReference type="OrthoDB" id="5577840at2759"/>
<proteinExistence type="predicted"/>
<protein>
    <submittedName>
        <fullName evidence="7">Uncharacterized protein</fullName>
    </submittedName>
</protein>
<keyword evidence="2 6" id="KW-0812">Transmembrane</keyword>
<feature type="region of interest" description="Disordered" evidence="5">
    <location>
        <begin position="263"/>
        <end position="359"/>
    </location>
</feature>
<keyword evidence="3 6" id="KW-1133">Transmembrane helix</keyword>
<feature type="transmembrane region" description="Helical" evidence="6">
    <location>
        <begin position="184"/>
        <end position="206"/>
    </location>
</feature>
<feature type="transmembrane region" description="Helical" evidence="6">
    <location>
        <begin position="20"/>
        <end position="43"/>
    </location>
</feature>
<dbReference type="EMBL" id="JANBOJ010000002">
    <property type="protein sequence ID" value="KAJ1725684.1"/>
    <property type="molecule type" value="Genomic_DNA"/>
</dbReference>
<evidence type="ECO:0000256" key="1">
    <source>
        <dbReference type="ARBA" id="ARBA00004141"/>
    </source>
</evidence>
<dbReference type="AlphaFoldDB" id="A0A9W7Y2G5"/>
<evidence type="ECO:0000313" key="8">
    <source>
        <dbReference type="Proteomes" id="UP001149813"/>
    </source>
</evidence>
<evidence type="ECO:0000256" key="5">
    <source>
        <dbReference type="SAM" id="MobiDB-lite"/>
    </source>
</evidence>
<name>A0A9W7Y2G5_9FUNG</name>
<gene>
    <name evidence="7" type="ORF">LPJ53_000163</name>
</gene>
<dbReference type="Pfam" id="PF00335">
    <property type="entry name" value="Tetraspanin"/>
    <property type="match status" value="1"/>
</dbReference>
<keyword evidence="4 6" id="KW-0472">Membrane</keyword>
<comment type="caution">
    <text evidence="7">The sequence shown here is derived from an EMBL/GenBank/DDBJ whole genome shotgun (WGS) entry which is preliminary data.</text>
</comment>
<evidence type="ECO:0000256" key="4">
    <source>
        <dbReference type="ARBA" id="ARBA00023136"/>
    </source>
</evidence>